<dbReference type="Gene3D" id="3.40.50.1820">
    <property type="entry name" value="alpha/beta hydrolase"/>
    <property type="match status" value="1"/>
</dbReference>
<evidence type="ECO:0000313" key="2">
    <source>
        <dbReference type="EMBL" id="PRY52221.1"/>
    </source>
</evidence>
<reference evidence="2 3" key="1">
    <citation type="submission" date="2018-03" db="EMBL/GenBank/DDBJ databases">
        <title>Genomic Encyclopedia of Archaeal and Bacterial Type Strains, Phase II (KMG-II): from individual species to whole genera.</title>
        <authorList>
            <person name="Goeker M."/>
        </authorList>
    </citation>
    <scope>NUCLEOTIDE SEQUENCE [LARGE SCALE GENOMIC DNA]</scope>
    <source>
        <strain evidence="2 3">DSM 45416</strain>
    </source>
</reference>
<comment type="caution">
    <text evidence="2">The sequence shown here is derived from an EMBL/GenBank/DDBJ whole genome shotgun (WGS) entry which is preliminary data.</text>
</comment>
<feature type="domain" description="AB hydrolase-1" evidence="1">
    <location>
        <begin position="53"/>
        <end position="262"/>
    </location>
</feature>
<dbReference type="PANTHER" id="PTHR43433:SF5">
    <property type="entry name" value="AB HYDROLASE-1 DOMAIN-CONTAINING PROTEIN"/>
    <property type="match status" value="1"/>
</dbReference>
<dbReference type="PANTHER" id="PTHR43433">
    <property type="entry name" value="HYDROLASE, ALPHA/BETA FOLD FAMILY PROTEIN"/>
    <property type="match status" value="1"/>
</dbReference>
<organism evidence="2 3">
    <name type="scientific">Geodermatophilus tzadiensis</name>
    <dbReference type="NCBI Taxonomy" id="1137988"/>
    <lineage>
        <taxon>Bacteria</taxon>
        <taxon>Bacillati</taxon>
        <taxon>Actinomycetota</taxon>
        <taxon>Actinomycetes</taxon>
        <taxon>Geodermatophilales</taxon>
        <taxon>Geodermatophilaceae</taxon>
        <taxon>Geodermatophilus</taxon>
    </lineage>
</organism>
<dbReference type="InterPro" id="IPR029058">
    <property type="entry name" value="AB_hydrolase_fold"/>
</dbReference>
<dbReference type="EMBL" id="PVTG01000001">
    <property type="protein sequence ID" value="PRY52221.1"/>
    <property type="molecule type" value="Genomic_DNA"/>
</dbReference>
<accession>A0A2T0U2S4</accession>
<proteinExistence type="predicted"/>
<dbReference type="SUPFAM" id="SSF53474">
    <property type="entry name" value="alpha/beta-Hydrolases"/>
    <property type="match status" value="1"/>
</dbReference>
<evidence type="ECO:0000259" key="1">
    <source>
        <dbReference type="Pfam" id="PF12697"/>
    </source>
</evidence>
<dbReference type="AlphaFoldDB" id="A0A2T0U2S4"/>
<dbReference type="InterPro" id="IPR000073">
    <property type="entry name" value="AB_hydrolase_1"/>
</dbReference>
<name>A0A2T0U2S4_9ACTN</name>
<gene>
    <name evidence="2" type="ORF">LY71_101598</name>
</gene>
<keyword evidence="3" id="KW-1185">Reference proteome</keyword>
<protein>
    <submittedName>
        <fullName evidence="2">Pimeloyl-ACP methyl ester carboxylesterase</fullName>
    </submittedName>
</protein>
<evidence type="ECO:0000313" key="3">
    <source>
        <dbReference type="Proteomes" id="UP000239210"/>
    </source>
</evidence>
<dbReference type="Pfam" id="PF12697">
    <property type="entry name" value="Abhydrolase_6"/>
    <property type="match status" value="1"/>
</dbReference>
<dbReference type="RefSeq" id="WP_245887618.1">
    <property type="nucleotide sequence ID" value="NZ_PVTG01000001.1"/>
</dbReference>
<sequence length="293" mass="30791">MTRASRSGLILMTYETVTSADGTSIAYEVVGAGPPLIAVCGATCDRALMRPTAQALGRWFTTVVHDRRGRGDSGDTLPYAVDREVEDIAALVDRIGGPVHLYGHSSGAGLVLHAVAAGLPVDRFVLHDPPYSPDDGPARDGARRYGRTIRSLLAQGRRADAVEAFCRLTGMPQEVVDGMRGTRRWDELTALAPTLAYDSAVMGDVERGGAVPEDVAARVPRPGVVLVGGASPPFMVEVGRRLAGLLPEGRLHVVEGHGHVVPPDVLAPVVAGHLRDRAAPPVRTTGASSARLG</sequence>
<dbReference type="InterPro" id="IPR050471">
    <property type="entry name" value="AB_hydrolase"/>
</dbReference>
<dbReference type="Proteomes" id="UP000239210">
    <property type="component" value="Unassembled WGS sequence"/>
</dbReference>
<dbReference type="GO" id="GO:0003824">
    <property type="term" value="F:catalytic activity"/>
    <property type="evidence" value="ECO:0007669"/>
    <property type="project" value="UniProtKB-ARBA"/>
</dbReference>